<gene>
    <name evidence="1" type="ORF">NCTC10738_01139</name>
</gene>
<dbReference type="InterPro" id="IPR008912">
    <property type="entry name" value="Uncharacterised_CoxE"/>
</dbReference>
<sequence length="369" mass="41661">MDEQLKQRWRLVLGRYANALDTRLSSRQQQQDEVLQQLYQEGQLQRGFKVSAGLGESELAVTNWLEAAETLFPRSVNDRLQSDAVERFGLHQVLEQPQVLEKITPSMGVLKQLLKLNAHHKPAIRQQVERIIQGVVEELLRRLRPTYINNLSGRLNRQAHSPVKRLANLDWQTSIRRNLKHFDGEKVCFERIYFHARLQHQLPWHIVLCIDQSGSMATSLIYSAVIAGILTRLPSVKLSLVVFDTQVVDLSEQAQDPVSVLLNCQLGGGTLISQAWRYCQQLCSEPGRSVVATVSDFEEGGSMQALLAQAQGMIDSGIKMLGMTAMNHDAEPFYSTFSTDNLQRLGMEIGSLSPDNFAEWLALTMGLRR</sequence>
<accession>A0A379Z6R5</accession>
<dbReference type="EMBL" id="UGYO01000001">
    <property type="protein sequence ID" value="SUI56466.1"/>
    <property type="molecule type" value="Genomic_DNA"/>
</dbReference>
<dbReference type="Gene3D" id="3.40.50.410">
    <property type="entry name" value="von Willebrand factor, type A domain"/>
    <property type="match status" value="1"/>
</dbReference>
<dbReference type="RefSeq" id="WP_115389349.1">
    <property type="nucleotide sequence ID" value="NZ_CP047422.1"/>
</dbReference>
<dbReference type="Proteomes" id="UP000254069">
    <property type="component" value="Unassembled WGS sequence"/>
</dbReference>
<proteinExistence type="predicted"/>
<dbReference type="PANTHER" id="PTHR30634">
    <property type="entry name" value="OUTER MEMBRANE LOLAB LIPOPROTEIN INSERTION APPARATUS"/>
    <property type="match status" value="1"/>
</dbReference>
<dbReference type="Pfam" id="PF05762">
    <property type="entry name" value="VWA_CoxE"/>
    <property type="match status" value="1"/>
</dbReference>
<dbReference type="AlphaFoldDB" id="A0A379Z6R5"/>
<dbReference type="InterPro" id="IPR050458">
    <property type="entry name" value="LolB"/>
</dbReference>
<name>A0A379Z6R5_9GAMM</name>
<evidence type="ECO:0000313" key="1">
    <source>
        <dbReference type="EMBL" id="SUI56466.1"/>
    </source>
</evidence>
<reference evidence="1 2" key="1">
    <citation type="submission" date="2018-06" db="EMBL/GenBank/DDBJ databases">
        <authorList>
            <consortium name="Pathogen Informatics"/>
            <person name="Doyle S."/>
        </authorList>
    </citation>
    <scope>NUCLEOTIDE SEQUENCE [LARGE SCALE GENOMIC DNA]</scope>
    <source>
        <strain evidence="1 2">NCTC10738</strain>
    </source>
</reference>
<keyword evidence="2" id="KW-1185">Reference proteome</keyword>
<evidence type="ECO:0000313" key="2">
    <source>
        <dbReference type="Proteomes" id="UP000254069"/>
    </source>
</evidence>
<dbReference type="InterPro" id="IPR036465">
    <property type="entry name" value="vWFA_dom_sf"/>
</dbReference>
<organism evidence="1 2">
    <name type="scientific">Shewanella algae</name>
    <dbReference type="NCBI Taxonomy" id="38313"/>
    <lineage>
        <taxon>Bacteria</taxon>
        <taxon>Pseudomonadati</taxon>
        <taxon>Pseudomonadota</taxon>
        <taxon>Gammaproteobacteria</taxon>
        <taxon>Alteromonadales</taxon>
        <taxon>Shewanellaceae</taxon>
        <taxon>Shewanella</taxon>
    </lineage>
</organism>
<protein>
    <submittedName>
        <fullName evidence="1">VWA domain containing CoxE-like protein</fullName>
    </submittedName>
</protein>
<dbReference type="SUPFAM" id="SSF53300">
    <property type="entry name" value="vWA-like"/>
    <property type="match status" value="1"/>
</dbReference>